<protein>
    <submittedName>
        <fullName evidence="1">Uncharacterized protein</fullName>
    </submittedName>
</protein>
<evidence type="ECO:0000313" key="1">
    <source>
        <dbReference type="EMBL" id="SVC75157.1"/>
    </source>
</evidence>
<accession>A0A382PQN9</accession>
<gene>
    <name evidence="1" type="ORF">METZ01_LOCUS328011</name>
</gene>
<organism evidence="1">
    <name type="scientific">marine metagenome</name>
    <dbReference type="NCBI Taxonomy" id="408172"/>
    <lineage>
        <taxon>unclassified sequences</taxon>
        <taxon>metagenomes</taxon>
        <taxon>ecological metagenomes</taxon>
    </lineage>
</organism>
<dbReference type="EMBL" id="UINC01108794">
    <property type="protein sequence ID" value="SVC75157.1"/>
    <property type="molecule type" value="Genomic_DNA"/>
</dbReference>
<sequence length="101" mass="12049">MNAYEAQIEKLAKEGLLPNEIGRKLALFEYDIYLMTPHSWYMRAFGPDSFTPQDLNSALVTASYDLCRSQKPRFRKQCRKTMRKLWHQAYDNYHDTQMDIH</sequence>
<proteinExistence type="predicted"/>
<name>A0A382PQN9_9ZZZZ</name>
<dbReference type="AlphaFoldDB" id="A0A382PQN9"/>
<reference evidence="1" key="1">
    <citation type="submission" date="2018-05" db="EMBL/GenBank/DDBJ databases">
        <authorList>
            <person name="Lanie J.A."/>
            <person name="Ng W.-L."/>
            <person name="Kazmierczak K.M."/>
            <person name="Andrzejewski T.M."/>
            <person name="Davidsen T.M."/>
            <person name="Wayne K.J."/>
            <person name="Tettelin H."/>
            <person name="Glass J.I."/>
            <person name="Rusch D."/>
            <person name="Podicherti R."/>
            <person name="Tsui H.-C.T."/>
            <person name="Winkler M.E."/>
        </authorList>
    </citation>
    <scope>NUCLEOTIDE SEQUENCE</scope>
</reference>